<evidence type="ECO:0000313" key="2">
    <source>
        <dbReference type="Proteomes" id="UP000594261"/>
    </source>
</evidence>
<reference evidence="1 2" key="1">
    <citation type="journal article" date="2016" name="G3 (Bethesda)">
        <title>First Draft Assembly and Annotation of the Genome of a California Endemic Oak Quercus lobata Nee (Fagaceae).</title>
        <authorList>
            <person name="Sork V.L."/>
            <person name="Fitz-Gibbon S.T."/>
            <person name="Puiu D."/>
            <person name="Crepeau M."/>
            <person name="Gugger P.F."/>
            <person name="Sherman R."/>
            <person name="Stevens K."/>
            <person name="Langley C.H."/>
            <person name="Pellegrini M."/>
            <person name="Salzberg S.L."/>
        </authorList>
    </citation>
    <scope>NUCLEOTIDE SEQUENCE [LARGE SCALE GENOMIC DNA]</scope>
    <source>
        <strain evidence="1 2">cv. SW786</strain>
    </source>
</reference>
<protein>
    <submittedName>
        <fullName evidence="1">Uncharacterized protein</fullName>
    </submittedName>
</protein>
<dbReference type="EnsemblPlants" id="QL09p004674:mrna">
    <property type="protein sequence ID" value="QL09p004674:mrna"/>
    <property type="gene ID" value="QL09p004674"/>
</dbReference>
<dbReference type="Proteomes" id="UP000594261">
    <property type="component" value="Chromosome 9"/>
</dbReference>
<proteinExistence type="predicted"/>
<evidence type="ECO:0000313" key="1">
    <source>
        <dbReference type="EnsemblPlants" id="QL09p004674:mrna"/>
    </source>
</evidence>
<sequence>MSKMLKSLWKHWSSVCYEVQMPQPTPKLLPSIENIAEGCTSSETSPSFTGFLLLPKKGQHASIMSTESFKTCLPVSLSRKLA</sequence>
<organism evidence="1 2">
    <name type="scientific">Quercus lobata</name>
    <name type="common">Valley oak</name>
    <dbReference type="NCBI Taxonomy" id="97700"/>
    <lineage>
        <taxon>Eukaryota</taxon>
        <taxon>Viridiplantae</taxon>
        <taxon>Streptophyta</taxon>
        <taxon>Embryophyta</taxon>
        <taxon>Tracheophyta</taxon>
        <taxon>Spermatophyta</taxon>
        <taxon>Magnoliopsida</taxon>
        <taxon>eudicotyledons</taxon>
        <taxon>Gunneridae</taxon>
        <taxon>Pentapetalae</taxon>
        <taxon>rosids</taxon>
        <taxon>fabids</taxon>
        <taxon>Fagales</taxon>
        <taxon>Fagaceae</taxon>
        <taxon>Quercus</taxon>
    </lineage>
</organism>
<keyword evidence="2" id="KW-1185">Reference proteome</keyword>
<dbReference type="InParanoid" id="A0A7N2MEV2"/>
<accession>A0A7N2MEV2</accession>
<reference evidence="1" key="2">
    <citation type="submission" date="2021-01" db="UniProtKB">
        <authorList>
            <consortium name="EnsemblPlants"/>
        </authorList>
    </citation>
    <scope>IDENTIFICATION</scope>
</reference>
<dbReference type="AlphaFoldDB" id="A0A7N2MEV2"/>
<dbReference type="Gramene" id="QL09p004674:mrna">
    <property type="protein sequence ID" value="QL09p004674:mrna"/>
    <property type="gene ID" value="QL09p004674"/>
</dbReference>
<dbReference type="EMBL" id="LRBV02000009">
    <property type="status" value="NOT_ANNOTATED_CDS"/>
    <property type="molecule type" value="Genomic_DNA"/>
</dbReference>
<name>A0A7N2MEV2_QUELO</name>